<reference evidence="1" key="1">
    <citation type="submission" date="2019-08" db="EMBL/GenBank/DDBJ databases">
        <authorList>
            <person name="Kucharzyk K."/>
            <person name="Murdoch R.W."/>
            <person name="Higgins S."/>
            <person name="Loffler F."/>
        </authorList>
    </citation>
    <scope>NUCLEOTIDE SEQUENCE</scope>
</reference>
<comment type="caution">
    <text evidence="1">The sequence shown here is derived from an EMBL/GenBank/DDBJ whole genome shotgun (WGS) entry which is preliminary data.</text>
</comment>
<dbReference type="EMBL" id="VSSQ01037899">
    <property type="protein sequence ID" value="MPM90717.1"/>
    <property type="molecule type" value="Genomic_DNA"/>
</dbReference>
<dbReference type="AlphaFoldDB" id="A0A645DN50"/>
<dbReference type="InterPro" id="IPR021333">
    <property type="entry name" value="DUF2946"/>
</dbReference>
<evidence type="ECO:0008006" key="2">
    <source>
        <dbReference type="Google" id="ProtNLM"/>
    </source>
</evidence>
<name>A0A645DN50_9ZZZZ</name>
<organism evidence="1">
    <name type="scientific">bioreactor metagenome</name>
    <dbReference type="NCBI Taxonomy" id="1076179"/>
    <lineage>
        <taxon>unclassified sequences</taxon>
        <taxon>metagenomes</taxon>
        <taxon>ecological metagenomes</taxon>
    </lineage>
</organism>
<evidence type="ECO:0000313" key="1">
    <source>
        <dbReference type="EMBL" id="MPM90717.1"/>
    </source>
</evidence>
<proteinExistence type="predicted"/>
<dbReference type="Pfam" id="PF11162">
    <property type="entry name" value="DUF2946"/>
    <property type="match status" value="1"/>
</dbReference>
<protein>
    <recommendedName>
        <fullName evidence="2">DUF2946 domain-containing protein</fullName>
    </recommendedName>
</protein>
<gene>
    <name evidence="1" type="ORF">SDC9_137839</name>
</gene>
<sequence length="137" mass="14287">MLEPIRQSRRLAAAVTAVFAVLLMVAMLSGVRVRAVTQHDGAHAQHAWMMAADICTSHGAVDVDLPAQAPLDADHAGHHGADCVLCIALAPPLPFEADVHRPSAPAYRMAWSLLGDGIPAAPRGAAFPPRGPPVALV</sequence>
<accession>A0A645DN50</accession>